<dbReference type="GeneID" id="9669472"/>
<dbReference type="KEGG" id="nhe:NECHADRAFT_102232"/>
<dbReference type="SMART" id="SM00256">
    <property type="entry name" value="FBOX"/>
    <property type="match status" value="1"/>
</dbReference>
<dbReference type="OMA" id="YENDRYT"/>
<dbReference type="RefSeq" id="XP_003043520.1">
    <property type="nucleotide sequence ID" value="XM_003043474.1"/>
</dbReference>
<organism evidence="2 3">
    <name type="scientific">Fusarium vanettenii (strain ATCC MYA-4622 / CBS 123669 / FGSC 9596 / NRRL 45880 / 77-13-4)</name>
    <name type="common">Fusarium solani subsp. pisi</name>
    <dbReference type="NCBI Taxonomy" id="660122"/>
    <lineage>
        <taxon>Eukaryota</taxon>
        <taxon>Fungi</taxon>
        <taxon>Dikarya</taxon>
        <taxon>Ascomycota</taxon>
        <taxon>Pezizomycotina</taxon>
        <taxon>Sordariomycetes</taxon>
        <taxon>Hypocreomycetidae</taxon>
        <taxon>Hypocreales</taxon>
        <taxon>Nectriaceae</taxon>
        <taxon>Fusarium</taxon>
        <taxon>Fusarium solani species complex</taxon>
        <taxon>Fusarium vanettenii</taxon>
    </lineage>
</organism>
<dbReference type="InterPro" id="IPR036047">
    <property type="entry name" value="F-box-like_dom_sf"/>
</dbReference>
<evidence type="ECO:0000313" key="3">
    <source>
        <dbReference type="Proteomes" id="UP000005206"/>
    </source>
</evidence>
<evidence type="ECO:0000259" key="1">
    <source>
        <dbReference type="PROSITE" id="PS50181"/>
    </source>
</evidence>
<dbReference type="eggNOG" id="ENOG502SZ3F">
    <property type="taxonomic scope" value="Eukaryota"/>
</dbReference>
<dbReference type="Pfam" id="PF24539">
    <property type="entry name" value="DUF7600"/>
    <property type="match status" value="1"/>
</dbReference>
<feature type="domain" description="F-box" evidence="1">
    <location>
        <begin position="224"/>
        <end position="270"/>
    </location>
</feature>
<dbReference type="InterPro" id="IPR001810">
    <property type="entry name" value="F-box_dom"/>
</dbReference>
<sequence>MPVTELSCFVCGASIEESDYLPGWMGRFRALYTTLEDWNAARISGIGERHPFEDVIPLDQSVNVDVSESSMDDGSVQIELMKSNFGEKYPPDPPLIPQPLWGFPLHDSCWDLLCTTDARFQEPRTVQALFDLCMSHPTQNGILNWGHNYDGLVRCDADIVKLLPGEEARLYEPKRGGTFQRYNPLDIPMNITGTRGGPYPSREVGFLKERNTGKGFISHTSMKNDPFGRLPPELLLEILTRCDSKSVANLRLASKAMANLGLPERFWFSRFWPGQEFDYVFAQPAFRAAVPLWINFYNRARQLRNHPAFRNRRRIWNLACQLRDWVILRLESPVCHGSLCKSFFNPKGANNDKEWHTAEARVSPGTSIFSVGCRSLNDATVTISGQISKVWASLVMLNEKRCVSGLRVSQEDGKSVQLGYRHPKHEVAFTWDSPLEPSDPFMGFHVAMDNQGIRGLCMVSAQGVSSRWNGDHEGVPKKSITCNGQVEALKGGFDALKMVSVAVSSLEQRLEKSKVGLEESALWYPELPDPSLQLMPIQNERVSRLIGHMPYTMCLFGGIDGGLLPYLTEIVVWIVDRCDFGIYADKFHIWALEFHYSSQKDNLESIVFGRVPEEDPGTYERRRYQISIDSPNGERINGVDTMFQDSRFPFAMTFHTSYGRSIQTPPDFSSAVSKDDFFTATLQPTDGTIVGFFGVLKHDVVFQNLGVACIPQ</sequence>
<accession>C7ZDT4</accession>
<dbReference type="SUPFAM" id="SSF81383">
    <property type="entry name" value="F-box domain"/>
    <property type="match status" value="1"/>
</dbReference>
<reference evidence="2 3" key="1">
    <citation type="journal article" date="2009" name="PLoS Genet.">
        <title>The genome of Nectria haematococca: contribution of supernumerary chromosomes to gene expansion.</title>
        <authorList>
            <person name="Coleman J.J."/>
            <person name="Rounsley S.D."/>
            <person name="Rodriguez-Carres M."/>
            <person name="Kuo A."/>
            <person name="Wasmann C.C."/>
            <person name="Grimwood J."/>
            <person name="Schmutz J."/>
            <person name="Taga M."/>
            <person name="White G.J."/>
            <person name="Zhou S."/>
            <person name="Schwartz D.C."/>
            <person name="Freitag M."/>
            <person name="Ma L.J."/>
            <person name="Danchin E.G."/>
            <person name="Henrissat B."/>
            <person name="Coutinho P.M."/>
            <person name="Nelson D.R."/>
            <person name="Straney D."/>
            <person name="Napoli C.A."/>
            <person name="Barker B.M."/>
            <person name="Gribskov M."/>
            <person name="Rep M."/>
            <person name="Kroken S."/>
            <person name="Molnar I."/>
            <person name="Rensing C."/>
            <person name="Kennell J.C."/>
            <person name="Zamora J."/>
            <person name="Farman M.L."/>
            <person name="Selker E.U."/>
            <person name="Salamov A."/>
            <person name="Shapiro H."/>
            <person name="Pangilinan J."/>
            <person name="Lindquist E."/>
            <person name="Lamers C."/>
            <person name="Grigoriev I.V."/>
            <person name="Geiser D.M."/>
            <person name="Covert S.F."/>
            <person name="Temporini E."/>
            <person name="Vanetten H.D."/>
        </authorList>
    </citation>
    <scope>NUCLEOTIDE SEQUENCE [LARGE SCALE GENOMIC DNA]</scope>
    <source>
        <strain evidence="3">ATCC MYA-4622 / CBS 123669 / FGSC 9596 / NRRL 45880 / 77-13-4</strain>
    </source>
</reference>
<name>C7ZDT4_FUSV7</name>
<dbReference type="EMBL" id="GG698920">
    <property type="protein sequence ID" value="EEU37807.1"/>
    <property type="molecule type" value="Genomic_DNA"/>
</dbReference>
<dbReference type="Proteomes" id="UP000005206">
    <property type="component" value="Chromosome 13"/>
</dbReference>
<gene>
    <name evidence="2" type="ORF">NECHADRAFT_102232</name>
</gene>
<evidence type="ECO:0000313" key="2">
    <source>
        <dbReference type="EMBL" id="EEU37807.1"/>
    </source>
</evidence>
<dbReference type="OrthoDB" id="5273847at2759"/>
<dbReference type="AlphaFoldDB" id="C7ZDT4"/>
<proteinExistence type="predicted"/>
<dbReference type="InParanoid" id="C7ZDT4"/>
<protein>
    <recommendedName>
        <fullName evidence="1">F-box domain-containing protein</fullName>
    </recommendedName>
</protein>
<dbReference type="Pfam" id="PF00646">
    <property type="entry name" value="F-box"/>
    <property type="match status" value="1"/>
</dbReference>
<dbReference type="PROSITE" id="PS50181">
    <property type="entry name" value="FBOX"/>
    <property type="match status" value="1"/>
</dbReference>
<dbReference type="VEuPathDB" id="FungiDB:NECHADRAFT_102232"/>
<dbReference type="HOGENOM" id="CLU_012355_0_1_1"/>
<dbReference type="InterPro" id="IPR056021">
    <property type="entry name" value="DUF7600"/>
</dbReference>
<keyword evidence="3" id="KW-1185">Reference proteome</keyword>